<evidence type="ECO:0000313" key="2">
    <source>
        <dbReference type="EMBL" id="MBC9249969.1"/>
    </source>
</evidence>
<keyword evidence="1" id="KW-1133">Transmembrane helix</keyword>
<feature type="transmembrane region" description="Helical" evidence="1">
    <location>
        <begin position="20"/>
        <end position="38"/>
    </location>
</feature>
<gene>
    <name evidence="2" type="ORF">A9179_06730</name>
</gene>
<dbReference type="EMBL" id="LZEU01000001">
    <property type="protein sequence ID" value="MBC9249969.1"/>
    <property type="molecule type" value="Genomic_DNA"/>
</dbReference>
<proteinExistence type="predicted"/>
<feature type="transmembrane region" description="Helical" evidence="1">
    <location>
        <begin position="68"/>
        <end position="90"/>
    </location>
</feature>
<dbReference type="RefSeq" id="WP_187805080.1">
    <property type="nucleotide sequence ID" value="NZ_LZEU01000001.1"/>
</dbReference>
<keyword evidence="3" id="KW-1185">Reference proteome</keyword>
<evidence type="ECO:0000256" key="1">
    <source>
        <dbReference type="SAM" id="Phobius"/>
    </source>
</evidence>
<accession>A0ABR7RYN6</accession>
<protein>
    <submittedName>
        <fullName evidence="2">Uncharacterized protein</fullName>
    </submittedName>
</protein>
<keyword evidence="1" id="KW-0472">Membrane</keyword>
<dbReference type="Proteomes" id="UP000744555">
    <property type="component" value="Unassembled WGS sequence"/>
</dbReference>
<feature type="transmembrane region" description="Helical" evidence="1">
    <location>
        <begin position="97"/>
        <end position="121"/>
    </location>
</feature>
<evidence type="ECO:0000313" key="3">
    <source>
        <dbReference type="Proteomes" id="UP000744555"/>
    </source>
</evidence>
<name>A0ABR7RYN6_AQUAC</name>
<reference evidence="2 3" key="1">
    <citation type="submission" date="2016-06" db="EMBL/GenBank/DDBJ databases">
        <authorList>
            <person name="Ramos C."/>
            <person name="Pintado A."/>
            <person name="Crespo-Gomez J.I."/>
        </authorList>
    </citation>
    <scope>NUCLEOTIDE SEQUENCE [LARGE SCALE GENOMIC DNA]</scope>
    <source>
        <strain evidence="2 3">AVO110</strain>
    </source>
</reference>
<comment type="caution">
    <text evidence="2">The sequence shown here is derived from an EMBL/GenBank/DDBJ whole genome shotgun (WGS) entry which is preliminary data.</text>
</comment>
<sequence>MDAHAASPLSPRPAFPWLKLSLHGLSLLLAAPLAYALWQNLPAFAELFASFGTELPQLSRLTIEHPQALWNILRTALANYLLWLGLWLWLRERWSSLGLLLGALATWLLIGLTLLALYLPIFTLSAVV</sequence>
<organism evidence="2 3">
    <name type="scientific">Aquipseudomonas alcaligenes</name>
    <name type="common">Pseudomonas alcaligenes</name>
    <dbReference type="NCBI Taxonomy" id="43263"/>
    <lineage>
        <taxon>Bacteria</taxon>
        <taxon>Pseudomonadati</taxon>
        <taxon>Pseudomonadota</taxon>
        <taxon>Gammaproteobacteria</taxon>
        <taxon>Pseudomonadales</taxon>
        <taxon>Pseudomonadaceae</taxon>
        <taxon>Aquipseudomonas</taxon>
    </lineage>
</organism>
<keyword evidence="1" id="KW-0812">Transmembrane</keyword>